<feature type="region of interest" description="Disordered" evidence="10">
    <location>
        <begin position="917"/>
        <end position="1047"/>
    </location>
</feature>
<gene>
    <name evidence="11" type="ORF">MEUPH1_LOCUS19456</name>
</gene>
<evidence type="ECO:0000256" key="2">
    <source>
        <dbReference type="ARBA" id="ARBA00009358"/>
    </source>
</evidence>
<comment type="caution">
    <text evidence="11">The sequence shown here is derived from an EMBL/GenBank/DDBJ whole genome shotgun (WGS) entry which is preliminary data.</text>
</comment>
<dbReference type="GO" id="GO:0090110">
    <property type="term" value="P:COPII-coated vesicle cargo loading"/>
    <property type="evidence" value="ECO:0007669"/>
    <property type="project" value="TreeGrafter"/>
</dbReference>
<evidence type="ECO:0000256" key="6">
    <source>
        <dbReference type="ARBA" id="ARBA00022824"/>
    </source>
</evidence>
<dbReference type="PROSITE" id="PS50294">
    <property type="entry name" value="WD_REPEATS_REGION"/>
    <property type="match status" value="1"/>
</dbReference>
<keyword evidence="6" id="KW-0256">Endoplasmic reticulum</keyword>
<dbReference type="GO" id="GO:0015031">
    <property type="term" value="P:protein transport"/>
    <property type="evidence" value="ECO:0007669"/>
    <property type="project" value="UniProtKB-KW"/>
</dbReference>
<dbReference type="Pfam" id="PF00400">
    <property type="entry name" value="WD40"/>
    <property type="match status" value="1"/>
</dbReference>
<keyword evidence="3" id="KW-0813">Transport</keyword>
<comment type="similarity">
    <text evidence="2">Belongs to the WD repeat SEC31 family.</text>
</comment>
<proteinExistence type="inferred from homology"/>
<dbReference type="AlphaFoldDB" id="A0AAV0X993"/>
<evidence type="ECO:0000256" key="8">
    <source>
        <dbReference type="ARBA" id="ARBA00022927"/>
    </source>
</evidence>
<evidence type="ECO:0000256" key="10">
    <source>
        <dbReference type="SAM" id="MobiDB-lite"/>
    </source>
</evidence>
<dbReference type="InterPro" id="IPR015943">
    <property type="entry name" value="WD40/YVTN_repeat-like_dom_sf"/>
</dbReference>
<sequence>MKIKQFQKTVVSTWSPKSNYPINIAMGTAAQQLDASFNTSSTLELYTVQPNDITLNASISTDCRFHKLVWGGANSNEEWDSGIIAAGCDNGVIRLYNALKLARNVDSILAKSDRHVGSVKALNFNLFQTNLFASGASESEIFIWDLNSMSTPMTPGSKSETLEDVIDLAWNNEVQHILGSLFHKYTVVWDLRKNEPIIKLSDSNSKVKWKAMSWNPKVATQVCIASEDDQNPVIQLWDLRYASSPVKNLMGHQKGILSMSWCSEDPDLLISCGKDNRILIWNPSSENDENLLVCELEHNNQWNFEINWCPKDPLLIATSSFDGLTTVYSINDLQNSDDQKISGQNGNINSQWKTVSSLTNAPKWLQRNCGASFAFGGCLVSFDGSLKAVQLNKTVIESDLLVWSEHLSKILNNGNYEGFCHSKSEMTPDGNNHIIWKFLKTMFQSNPKEAQLEILGYSTKKEENDGFHSNLSNIQEEHNIVAKFNDFNLKSSNPNDLQDLIYQSLLIGNLSTAADLFLDNGKPVEALLLGIIAGPKTLSRIQNKYLKNSKEPTAALLHAIVTNDWNNLIENCNLNCWKEIMTAILTHTNGPSFVSSFEKLGNRLAASDDLSLSQYAQLCYICSGNVEALIDNKKDIKTVEKLQECVEMAMMLHQSKLSSKSNLEVGQKMSELLVMYSETLISQGDLEGALRYLEFTNKDYSVDLKNQLYKALGKKQTAENSNNILQKTSNIGTQDLRKYSTSSATGTVTPEPPFPSYPNKYIQDNDTYQNHRQLPSNYPPNNQSQPTYNINNQPTSIYNNPLTSTPEYGNSYINQTNMQKTVPPTPPPDSGSRCMTPSSIKPGKPKYVVDPSVKGNNIYGSYNNGLGNPSMANPLGQQSGFNTQMGQPNTLNQPFVQQSGFNSPIGLPQPHIFNQTLGQQSSYNPTIGQQNNFNPLGGQSNTLNQPLGQQSGFNPPPMGQSNFINQPMGHTSNLNEQLNQHMRPNINDPASAQINNFNQPKSFGQLPNLNQQPTFQPIQSHLNNFSQAIPQSPNFNQSSSTYNQRAPSVEPLPINYMKKSTPAGWNDPPMLSTSAPIQKPPTPVSSIPITHPLYTNNPPPIEEIGTYIPLRGTNEEQYFNNNITQGVEAIIKQPIPQEHVKIQVILDGLQSKLLEAAPTAQTRKRVSDIAKKLELLYDSLRENSLSAYLIQCLHTMIDLVLKRDYNGAFNIHTQLVSGPEFSKISTFMPSLKALFQMTYQYNVSLEGL</sequence>
<keyword evidence="4 9" id="KW-0853">WD repeat</keyword>
<dbReference type="PANTHER" id="PTHR13923">
    <property type="entry name" value="SEC31-RELATED PROTEIN"/>
    <property type="match status" value="1"/>
</dbReference>
<dbReference type="GO" id="GO:0005198">
    <property type="term" value="F:structural molecule activity"/>
    <property type="evidence" value="ECO:0007669"/>
    <property type="project" value="TreeGrafter"/>
</dbReference>
<feature type="region of interest" description="Disordered" evidence="10">
    <location>
        <begin position="820"/>
        <end position="847"/>
    </location>
</feature>
<feature type="repeat" description="WD" evidence="9">
    <location>
        <begin position="112"/>
        <end position="154"/>
    </location>
</feature>
<dbReference type="PANTHER" id="PTHR13923:SF11">
    <property type="entry name" value="SECRETORY 31, ISOFORM D"/>
    <property type="match status" value="1"/>
</dbReference>
<evidence type="ECO:0000256" key="7">
    <source>
        <dbReference type="ARBA" id="ARBA00022892"/>
    </source>
</evidence>
<dbReference type="InterPro" id="IPR036322">
    <property type="entry name" value="WD40_repeat_dom_sf"/>
</dbReference>
<dbReference type="EMBL" id="CARXXK010000004">
    <property type="protein sequence ID" value="CAI6364657.1"/>
    <property type="molecule type" value="Genomic_DNA"/>
</dbReference>
<dbReference type="Proteomes" id="UP001160148">
    <property type="component" value="Unassembled WGS sequence"/>
</dbReference>
<dbReference type="GO" id="GO:0030127">
    <property type="term" value="C:COPII vesicle coat"/>
    <property type="evidence" value="ECO:0007669"/>
    <property type="project" value="TreeGrafter"/>
</dbReference>
<name>A0AAV0X993_9HEMI</name>
<organism evidence="11 12">
    <name type="scientific">Macrosiphum euphorbiae</name>
    <name type="common">potato aphid</name>
    <dbReference type="NCBI Taxonomy" id="13131"/>
    <lineage>
        <taxon>Eukaryota</taxon>
        <taxon>Metazoa</taxon>
        <taxon>Ecdysozoa</taxon>
        <taxon>Arthropoda</taxon>
        <taxon>Hexapoda</taxon>
        <taxon>Insecta</taxon>
        <taxon>Pterygota</taxon>
        <taxon>Neoptera</taxon>
        <taxon>Paraneoptera</taxon>
        <taxon>Hemiptera</taxon>
        <taxon>Sternorrhyncha</taxon>
        <taxon>Aphidomorpha</taxon>
        <taxon>Aphidoidea</taxon>
        <taxon>Aphididae</taxon>
        <taxon>Macrosiphini</taxon>
        <taxon>Macrosiphum</taxon>
    </lineage>
</organism>
<evidence type="ECO:0000256" key="5">
    <source>
        <dbReference type="ARBA" id="ARBA00022737"/>
    </source>
</evidence>
<comment type="subcellular location">
    <subcellularLocation>
        <location evidence="1">Endoplasmic reticulum</location>
    </subcellularLocation>
</comment>
<evidence type="ECO:0008006" key="13">
    <source>
        <dbReference type="Google" id="ProtNLM"/>
    </source>
</evidence>
<protein>
    <recommendedName>
        <fullName evidence="13">Protein transport protein Sec31A</fullName>
    </recommendedName>
</protein>
<dbReference type="InterPro" id="IPR001680">
    <property type="entry name" value="WD40_rpt"/>
</dbReference>
<keyword evidence="7" id="KW-0931">ER-Golgi transport</keyword>
<dbReference type="Gene3D" id="1.25.40.1030">
    <property type="match status" value="1"/>
</dbReference>
<evidence type="ECO:0000313" key="12">
    <source>
        <dbReference type="Proteomes" id="UP001160148"/>
    </source>
</evidence>
<evidence type="ECO:0000256" key="9">
    <source>
        <dbReference type="PROSITE-ProRule" id="PRU00221"/>
    </source>
</evidence>
<feature type="compositionally biased region" description="Polar residues" evidence="10">
    <location>
        <begin position="917"/>
        <end position="1046"/>
    </location>
</feature>
<keyword evidence="5" id="KW-0677">Repeat</keyword>
<dbReference type="GO" id="GO:0007029">
    <property type="term" value="P:endoplasmic reticulum organization"/>
    <property type="evidence" value="ECO:0007669"/>
    <property type="project" value="TreeGrafter"/>
</dbReference>
<dbReference type="SUPFAM" id="SSF50978">
    <property type="entry name" value="WD40 repeat-like"/>
    <property type="match status" value="1"/>
</dbReference>
<feature type="repeat" description="WD" evidence="9">
    <location>
        <begin position="249"/>
        <end position="291"/>
    </location>
</feature>
<evidence type="ECO:0000313" key="11">
    <source>
        <dbReference type="EMBL" id="CAI6364657.1"/>
    </source>
</evidence>
<dbReference type="SMART" id="SM00320">
    <property type="entry name" value="WD40"/>
    <property type="match status" value="6"/>
</dbReference>
<keyword evidence="12" id="KW-1185">Reference proteome</keyword>
<evidence type="ECO:0000256" key="3">
    <source>
        <dbReference type="ARBA" id="ARBA00022448"/>
    </source>
</evidence>
<dbReference type="Gene3D" id="1.20.940.10">
    <property type="entry name" value="Functional domain of the splicing factor Prp18"/>
    <property type="match status" value="1"/>
</dbReference>
<keyword evidence="8" id="KW-0653">Protein transport</keyword>
<dbReference type="GO" id="GO:0070971">
    <property type="term" value="C:endoplasmic reticulum exit site"/>
    <property type="evidence" value="ECO:0007669"/>
    <property type="project" value="TreeGrafter"/>
</dbReference>
<dbReference type="Gene3D" id="2.130.10.10">
    <property type="entry name" value="YVTN repeat-like/Quinoprotein amine dehydrogenase"/>
    <property type="match status" value="1"/>
</dbReference>
<evidence type="ECO:0000256" key="1">
    <source>
        <dbReference type="ARBA" id="ARBA00004240"/>
    </source>
</evidence>
<evidence type="ECO:0000256" key="4">
    <source>
        <dbReference type="ARBA" id="ARBA00022574"/>
    </source>
</evidence>
<dbReference type="InterPro" id="IPR040251">
    <property type="entry name" value="SEC31-like"/>
</dbReference>
<reference evidence="11 12" key="1">
    <citation type="submission" date="2023-01" db="EMBL/GenBank/DDBJ databases">
        <authorList>
            <person name="Whitehead M."/>
        </authorList>
    </citation>
    <scope>NUCLEOTIDE SEQUENCE [LARGE SCALE GENOMIC DNA]</scope>
</reference>
<accession>A0AAV0X993</accession>
<dbReference type="PROSITE" id="PS50082">
    <property type="entry name" value="WD_REPEATS_2"/>
    <property type="match status" value="2"/>
</dbReference>